<evidence type="ECO:0000313" key="2">
    <source>
        <dbReference type="EMBL" id="MEQ2167651.1"/>
    </source>
</evidence>
<dbReference type="PANTHER" id="PTHR15499">
    <property type="entry name" value="HMG BOX-CONTAINING PROTEIN 1"/>
    <property type="match status" value="1"/>
</dbReference>
<keyword evidence="3" id="KW-1185">Reference proteome</keyword>
<dbReference type="Proteomes" id="UP001476798">
    <property type="component" value="Unassembled WGS sequence"/>
</dbReference>
<organism evidence="2 3">
    <name type="scientific">Goodea atripinnis</name>
    <dbReference type="NCBI Taxonomy" id="208336"/>
    <lineage>
        <taxon>Eukaryota</taxon>
        <taxon>Metazoa</taxon>
        <taxon>Chordata</taxon>
        <taxon>Craniata</taxon>
        <taxon>Vertebrata</taxon>
        <taxon>Euteleostomi</taxon>
        <taxon>Actinopterygii</taxon>
        <taxon>Neopterygii</taxon>
        <taxon>Teleostei</taxon>
        <taxon>Neoteleostei</taxon>
        <taxon>Acanthomorphata</taxon>
        <taxon>Ovalentaria</taxon>
        <taxon>Atherinomorphae</taxon>
        <taxon>Cyprinodontiformes</taxon>
        <taxon>Goodeidae</taxon>
        <taxon>Goodea</taxon>
    </lineage>
</organism>
<protein>
    <recommendedName>
        <fullName evidence="4">HMG box domain-containing protein</fullName>
    </recommendedName>
</protein>
<dbReference type="Gene3D" id="1.10.30.10">
    <property type="entry name" value="High mobility group box domain"/>
    <property type="match status" value="1"/>
</dbReference>
<feature type="region of interest" description="Disordered" evidence="1">
    <location>
        <begin position="1"/>
        <end position="21"/>
    </location>
</feature>
<dbReference type="EMBL" id="JAHRIO010030280">
    <property type="protein sequence ID" value="MEQ2167651.1"/>
    <property type="molecule type" value="Genomic_DNA"/>
</dbReference>
<dbReference type="InterPro" id="IPR036910">
    <property type="entry name" value="HMG_box_dom_sf"/>
</dbReference>
<gene>
    <name evidence="2" type="ORF">GOODEAATRI_006235</name>
</gene>
<evidence type="ECO:0000256" key="1">
    <source>
        <dbReference type="SAM" id="MobiDB-lite"/>
    </source>
</evidence>
<dbReference type="InterPro" id="IPR039655">
    <property type="entry name" value="HBP1"/>
</dbReference>
<proteinExistence type="predicted"/>
<evidence type="ECO:0000313" key="3">
    <source>
        <dbReference type="Proteomes" id="UP001476798"/>
    </source>
</evidence>
<evidence type="ECO:0008006" key="4">
    <source>
        <dbReference type="Google" id="ProtNLM"/>
    </source>
</evidence>
<dbReference type="SUPFAM" id="SSF47095">
    <property type="entry name" value="HMG-box"/>
    <property type="match status" value="1"/>
</dbReference>
<accession>A0ABV0N9D2</accession>
<sequence length="121" mass="13884">MARRRHASQSSGGAVSPDRDTLPAISVLLGEQWKKMRSEERRVFTLQAKTLADEQKRLNPDCWKRKRTNSIPEQNNNVYWAPGNKLNTSCRGVWCLPIQNRTQNRSADDQVLASTFVHSEF</sequence>
<name>A0ABV0N9D2_9TELE</name>
<reference evidence="2 3" key="1">
    <citation type="submission" date="2021-06" db="EMBL/GenBank/DDBJ databases">
        <authorList>
            <person name="Palmer J.M."/>
        </authorList>
    </citation>
    <scope>NUCLEOTIDE SEQUENCE [LARGE SCALE GENOMIC DNA]</scope>
    <source>
        <strain evidence="2 3">GA_2019</strain>
        <tissue evidence="2">Muscle</tissue>
    </source>
</reference>
<comment type="caution">
    <text evidence="2">The sequence shown here is derived from an EMBL/GenBank/DDBJ whole genome shotgun (WGS) entry which is preliminary data.</text>
</comment>
<dbReference type="PANTHER" id="PTHR15499:SF3">
    <property type="entry name" value="HMG BOX-CONTAINING PROTEIN 1"/>
    <property type="match status" value="1"/>
</dbReference>